<name>A0A410P761_VELA1</name>
<dbReference type="AlphaFoldDB" id="A0A410P761"/>
<evidence type="ECO:0000313" key="3">
    <source>
        <dbReference type="Proteomes" id="UP000287243"/>
    </source>
</evidence>
<gene>
    <name evidence="2" type="ORF">BU251_08945</name>
</gene>
<dbReference type="KEGG" id="vai:BU251_08945"/>
<accession>A0A410P761</accession>
<organism evidence="2 3">
    <name type="scientific">Velamenicoccus archaeovorus</name>
    <dbReference type="NCBI Taxonomy" id="1930593"/>
    <lineage>
        <taxon>Bacteria</taxon>
        <taxon>Pseudomonadati</taxon>
        <taxon>Candidatus Omnitrophota</taxon>
        <taxon>Candidatus Velamenicoccus</taxon>
    </lineage>
</organism>
<evidence type="ECO:0000256" key="1">
    <source>
        <dbReference type="SAM" id="MobiDB-lite"/>
    </source>
</evidence>
<feature type="region of interest" description="Disordered" evidence="1">
    <location>
        <begin position="304"/>
        <end position="354"/>
    </location>
</feature>
<keyword evidence="3" id="KW-1185">Reference proteome</keyword>
<dbReference type="RefSeq" id="WP_128700807.1">
    <property type="nucleotide sequence ID" value="NZ_CP019384.1"/>
</dbReference>
<evidence type="ECO:0000313" key="2">
    <source>
        <dbReference type="EMBL" id="QAT17841.1"/>
    </source>
</evidence>
<proteinExistence type="predicted"/>
<dbReference type="OrthoDB" id="277369at2"/>
<dbReference type="Proteomes" id="UP000287243">
    <property type="component" value="Chromosome"/>
</dbReference>
<reference evidence="2 3" key="1">
    <citation type="submission" date="2017-01" db="EMBL/GenBank/DDBJ databases">
        <title>First insights into the biology of 'candidatus Vampirococcus archaeovorus'.</title>
        <authorList>
            <person name="Kizina J."/>
            <person name="Jordan S."/>
            <person name="Stueber K."/>
            <person name="Reinhardt R."/>
            <person name="Harder J."/>
        </authorList>
    </citation>
    <scope>NUCLEOTIDE SEQUENCE [LARGE SCALE GENOMIC DNA]</scope>
    <source>
        <strain evidence="2 3">LiM</strain>
    </source>
</reference>
<protein>
    <submittedName>
        <fullName evidence="2">Uncharacterized protein</fullName>
    </submittedName>
</protein>
<dbReference type="EMBL" id="CP019384">
    <property type="protein sequence ID" value="QAT17841.1"/>
    <property type="molecule type" value="Genomic_DNA"/>
</dbReference>
<sequence>MANKDTYFRADIARGGGVRVNRKEEVIEGFAVVTKGITHDERGEFDDIALDSVVELGNKVKAGVKSRFGHPNMSSTALGTFLGRAKNFRRDGDIVRADLHIDKTAHETPDGDLAGYVMNLAESDSQAFGSSMVIHWDEEFREEKTKAGEDLPPYIRVKKLMSVDIVDDPAANNGLFGMPFFSESVRPSAEMTAFLDKFLNQPESVEKVIAFLERYGVNKNKEEKKMPEEITMEKIKAEHSGLYDSIHALGVEEGVRKERERAVSILKKSKVFKDMSDIAVEAVENGATFENAVIKFQEKQLEGLQKASVPPLGPDAEEEPVKKQTTHLERARQYQKEHGCSTTDALKATADKRK</sequence>
<feature type="compositionally biased region" description="Basic and acidic residues" evidence="1">
    <location>
        <begin position="319"/>
        <end position="339"/>
    </location>
</feature>